<dbReference type="InterPro" id="IPR018222">
    <property type="entry name" value="Nuclear_transport_factor_2_euk"/>
</dbReference>
<evidence type="ECO:0000256" key="11">
    <source>
        <dbReference type="ARBA" id="ARBA00023136"/>
    </source>
</evidence>
<dbReference type="STRING" id="59895.A0A103Y219"/>
<dbReference type="OMA" id="GFLIWSP"/>
<feature type="domain" description="NTF2" evidence="16">
    <location>
        <begin position="348"/>
        <end position="462"/>
    </location>
</feature>
<organism evidence="17 18">
    <name type="scientific">Cynara cardunculus var. scolymus</name>
    <name type="common">Globe artichoke</name>
    <name type="synonym">Cynara scolymus</name>
    <dbReference type="NCBI Taxonomy" id="59895"/>
    <lineage>
        <taxon>Eukaryota</taxon>
        <taxon>Viridiplantae</taxon>
        <taxon>Streptophyta</taxon>
        <taxon>Embryophyta</taxon>
        <taxon>Tracheophyta</taxon>
        <taxon>Spermatophyta</taxon>
        <taxon>Magnoliopsida</taxon>
        <taxon>eudicotyledons</taxon>
        <taxon>Gunneridae</taxon>
        <taxon>Pentapetalae</taxon>
        <taxon>asterids</taxon>
        <taxon>campanulids</taxon>
        <taxon>Asterales</taxon>
        <taxon>Asteraceae</taxon>
        <taxon>Carduoideae</taxon>
        <taxon>Cardueae</taxon>
        <taxon>Carduinae</taxon>
        <taxon>Cynara</taxon>
    </lineage>
</organism>
<evidence type="ECO:0000256" key="12">
    <source>
        <dbReference type="ARBA" id="ARBA00058161"/>
    </source>
</evidence>
<dbReference type="GO" id="GO:0008250">
    <property type="term" value="C:oligosaccharyltransferase complex"/>
    <property type="evidence" value="ECO:0007669"/>
    <property type="project" value="TreeGrafter"/>
</dbReference>
<feature type="transmembrane region" description="Helical" evidence="14">
    <location>
        <begin position="266"/>
        <end position="286"/>
    </location>
</feature>
<evidence type="ECO:0000256" key="7">
    <source>
        <dbReference type="ARBA" id="ARBA00022692"/>
    </source>
</evidence>
<dbReference type="Gramene" id="KVI01075">
    <property type="protein sequence ID" value="KVI01075"/>
    <property type="gene ID" value="Ccrd_020657"/>
</dbReference>
<dbReference type="CDD" id="cd00780">
    <property type="entry name" value="NTF2"/>
    <property type="match status" value="1"/>
</dbReference>
<evidence type="ECO:0000256" key="4">
    <source>
        <dbReference type="ARBA" id="ARBA00004496"/>
    </source>
</evidence>
<dbReference type="InterPro" id="IPR021149">
    <property type="entry name" value="OligosaccharylTrfase_OST3/OST6"/>
</dbReference>
<dbReference type="PANTHER" id="PTHR12692:SF0">
    <property type="entry name" value="GH11935P"/>
    <property type="match status" value="1"/>
</dbReference>
<comment type="function">
    <text evidence="1">Subunit of the oligosaccharyl transferase (OST) complex that catalyzes the initial transfer of a defined glycan (Glc(3)Man(9)GlcNAc(2) in eukaryotes) from the lipid carrier dolichol-pyrophosphate to an asparagine residue within an Asn-X-Ser/Thr consensus motif in nascent polypeptide chains, the first step in protein N-glycosylation. N-glycosylation occurs cotranslationally and the complex associates with the Sec61 complex at the channel-forming translocon complex that mediates protein translocation across the endoplasmic reticulum (ER). All subunits are required for a maximal enzyme activity.</text>
</comment>
<keyword evidence="8 15" id="KW-0732">Signal</keyword>
<sequence>MAISPKSSLILLLILTILTSTASSFTAGIVSDLYSLQSHFPSGVIHLNDTLIHRIFSSGDRSFYLIIFFDAIPLRHKPESNLKSIKAEFDLIAKSFLINNHSSSLSKIFFCDIEFTESQKEFLRFGVQSLPNVRIVPPDANVSNSDSIPMEVGEYSTLAESMAEFIEFKTGITIGKIHHPPILSKTQLGFLITGFLIWMPFMTRKVLAGNTLFHNKRVWMFGTLFVYFFSVSGSMFILIRRIPLFIVDRKDPNKAIFFYKGNGMQFGFECISVGFLFTIVGLLLAFITRIIVKMKDSMVQRATMISALIVSFWAVREVVILNHWKTGYAVYAYLPSTNLNMEEQVEMVGRAFVEHYYHLFDTQRSSLSSLYHQSSMLTFEGQRLQGVDHICFKLNHLPFDKCHHLISTIDTQPSSSAGGIVVFVSGSLRLAGEEHPLRFSQMFHLMPTLQGSFYVQNDIFRLNYG</sequence>
<name>A0A103Y219_CYNCS</name>
<comment type="similarity">
    <text evidence="5">Belongs to the OST3/OST6 family.</text>
</comment>
<comment type="caution">
    <text evidence="17">The sequence shown here is derived from an EMBL/GenBank/DDBJ whole genome shotgun (WGS) entry which is preliminary data.</text>
</comment>
<evidence type="ECO:0000259" key="16">
    <source>
        <dbReference type="PROSITE" id="PS50177"/>
    </source>
</evidence>
<keyword evidence="11 14" id="KW-0472">Membrane</keyword>
<evidence type="ECO:0000256" key="6">
    <source>
        <dbReference type="ARBA" id="ARBA00022490"/>
    </source>
</evidence>
<evidence type="ECO:0000256" key="5">
    <source>
        <dbReference type="ARBA" id="ARBA00009561"/>
    </source>
</evidence>
<keyword evidence="7 14" id="KW-0812">Transmembrane</keyword>
<protein>
    <submittedName>
        <fullName evidence="17">Magnesium transporter protein 1</fullName>
    </submittedName>
</protein>
<keyword evidence="6" id="KW-0963">Cytoplasm</keyword>
<dbReference type="GO" id="GO:0018279">
    <property type="term" value="P:protein N-linked glycosylation via asparagine"/>
    <property type="evidence" value="ECO:0007669"/>
    <property type="project" value="TreeGrafter"/>
</dbReference>
<evidence type="ECO:0000256" key="2">
    <source>
        <dbReference type="ARBA" id="ARBA00004259"/>
    </source>
</evidence>
<dbReference type="GO" id="GO:0006606">
    <property type="term" value="P:protein import into nucleus"/>
    <property type="evidence" value="ECO:0007669"/>
    <property type="project" value="UniProtKB-ARBA"/>
</dbReference>
<proteinExistence type="inferred from homology"/>
<dbReference type="EMBL" id="LEKV01003133">
    <property type="protein sequence ID" value="KVI01075.1"/>
    <property type="molecule type" value="Genomic_DNA"/>
</dbReference>
<evidence type="ECO:0000256" key="14">
    <source>
        <dbReference type="SAM" id="Phobius"/>
    </source>
</evidence>
<keyword evidence="9" id="KW-0256">Endoplasmic reticulum</keyword>
<feature type="transmembrane region" description="Helical" evidence="14">
    <location>
        <begin position="219"/>
        <end position="246"/>
    </location>
</feature>
<feature type="transmembrane region" description="Helical" evidence="14">
    <location>
        <begin position="188"/>
        <end position="207"/>
    </location>
</feature>
<accession>A0A103Y219</accession>
<keyword evidence="18" id="KW-1185">Reference proteome</keyword>
<dbReference type="PANTHER" id="PTHR12692">
    <property type="entry name" value="DOLICHYL-DIPHOSPHOOLIGOSACCHARIDE--PROTEIN GLYCOSYLTRANSFERASE-RELATED"/>
    <property type="match status" value="1"/>
</dbReference>
<evidence type="ECO:0000256" key="1">
    <source>
        <dbReference type="ARBA" id="ARBA00002791"/>
    </source>
</evidence>
<feature type="signal peptide" evidence="15">
    <location>
        <begin position="1"/>
        <end position="24"/>
    </location>
</feature>
<dbReference type="SUPFAM" id="SSF54427">
    <property type="entry name" value="NTF2-like"/>
    <property type="match status" value="1"/>
</dbReference>
<dbReference type="InterPro" id="IPR002075">
    <property type="entry name" value="NTF2_dom"/>
</dbReference>
<dbReference type="AlphaFoldDB" id="A0A103Y219"/>
<comment type="subcellular location">
    <subcellularLocation>
        <location evidence="4">Cytoplasm</location>
    </subcellularLocation>
    <subcellularLocation>
        <location evidence="3">Endoplasmic reticulum membrane</location>
        <topology evidence="3">Multi-pass membrane protein</topology>
    </subcellularLocation>
    <subcellularLocation>
        <location evidence="2">Nucleus envelope</location>
    </subcellularLocation>
</comment>
<evidence type="ECO:0000256" key="8">
    <source>
        <dbReference type="ARBA" id="ARBA00022729"/>
    </source>
</evidence>
<comment type="function">
    <text evidence="12">Facilitates protein transport into the nucleus. Interacts with various nucleoporins and with Ran-GDP. Could be part of a multicomponent system of cytosolic factors that assemble at the pore complex during nuclear import.</text>
</comment>
<dbReference type="Pfam" id="PF02136">
    <property type="entry name" value="NTF2"/>
    <property type="match status" value="1"/>
</dbReference>
<gene>
    <name evidence="17" type="ORF">Ccrd_020657</name>
</gene>
<evidence type="ECO:0000256" key="13">
    <source>
        <dbReference type="ARBA" id="ARBA00062736"/>
    </source>
</evidence>
<dbReference type="FunFam" id="3.10.450.50:FF:000005">
    <property type="entry name" value="Nuclear transport factor 2"/>
    <property type="match status" value="1"/>
</dbReference>
<feature type="transmembrane region" description="Helical" evidence="14">
    <location>
        <begin position="298"/>
        <end position="315"/>
    </location>
</feature>
<dbReference type="PROSITE" id="PS50177">
    <property type="entry name" value="NTF2_DOMAIN"/>
    <property type="match status" value="1"/>
</dbReference>
<evidence type="ECO:0000256" key="9">
    <source>
        <dbReference type="ARBA" id="ARBA00022824"/>
    </source>
</evidence>
<evidence type="ECO:0000313" key="18">
    <source>
        <dbReference type="Proteomes" id="UP000243975"/>
    </source>
</evidence>
<evidence type="ECO:0000256" key="3">
    <source>
        <dbReference type="ARBA" id="ARBA00004477"/>
    </source>
</evidence>
<dbReference type="GO" id="GO:0005635">
    <property type="term" value="C:nuclear envelope"/>
    <property type="evidence" value="ECO:0007669"/>
    <property type="project" value="UniProtKB-SubCell"/>
</dbReference>
<evidence type="ECO:0000256" key="15">
    <source>
        <dbReference type="SAM" id="SignalP"/>
    </source>
</evidence>
<keyword evidence="10 14" id="KW-1133">Transmembrane helix</keyword>
<dbReference type="Pfam" id="PF04756">
    <property type="entry name" value="OST3_OST6"/>
    <property type="match status" value="1"/>
</dbReference>
<comment type="subunit">
    <text evidence="13">Interacts with RAN1.</text>
</comment>
<feature type="chain" id="PRO_5007119314" evidence="15">
    <location>
        <begin position="25"/>
        <end position="465"/>
    </location>
</feature>
<dbReference type="Gene3D" id="3.10.450.50">
    <property type="match status" value="1"/>
</dbReference>
<evidence type="ECO:0000256" key="10">
    <source>
        <dbReference type="ARBA" id="ARBA00022989"/>
    </source>
</evidence>
<dbReference type="Proteomes" id="UP000243975">
    <property type="component" value="Unassembled WGS sequence"/>
</dbReference>
<evidence type="ECO:0000313" key="17">
    <source>
        <dbReference type="EMBL" id="KVI01075.1"/>
    </source>
</evidence>
<dbReference type="InterPro" id="IPR032710">
    <property type="entry name" value="NTF2-like_dom_sf"/>
</dbReference>
<dbReference type="Gene3D" id="3.40.30.10">
    <property type="entry name" value="Glutaredoxin"/>
    <property type="match status" value="1"/>
</dbReference>
<reference evidence="17 18" key="1">
    <citation type="journal article" date="2016" name="Sci. Rep.">
        <title>The genome sequence of the outbreeding globe artichoke constructed de novo incorporating a phase-aware low-pass sequencing strategy of F1 progeny.</title>
        <authorList>
            <person name="Scaglione D."/>
            <person name="Reyes-Chin-Wo S."/>
            <person name="Acquadro A."/>
            <person name="Froenicke L."/>
            <person name="Portis E."/>
            <person name="Beitel C."/>
            <person name="Tirone M."/>
            <person name="Mauro R."/>
            <person name="Lo Monaco A."/>
            <person name="Mauromicale G."/>
            <person name="Faccioli P."/>
            <person name="Cattivelli L."/>
            <person name="Rieseberg L."/>
            <person name="Michelmore R."/>
            <person name="Lanteri S."/>
        </authorList>
    </citation>
    <scope>NUCLEOTIDE SEQUENCE [LARGE SCALE GENOMIC DNA]</scope>
    <source>
        <strain evidence="17">2C</strain>
    </source>
</reference>